<gene>
    <name evidence="2" type="ORF">CAL30_00175</name>
</gene>
<evidence type="ECO:0000313" key="2">
    <source>
        <dbReference type="EMBL" id="PNH22419.1"/>
    </source>
</evidence>
<dbReference type="InterPro" id="IPR041414">
    <property type="entry name" value="Raco-like_middle"/>
</dbReference>
<dbReference type="AlphaFoldDB" id="A0A2J8BCC1"/>
<dbReference type="SUPFAM" id="SSF56507">
    <property type="entry name" value="Methionine synthase activation domain-like"/>
    <property type="match status" value="1"/>
</dbReference>
<organism evidence="2 3">
    <name type="scientific">Megasphaera hutchinsoni</name>
    <dbReference type="NCBI Taxonomy" id="1588748"/>
    <lineage>
        <taxon>Bacteria</taxon>
        <taxon>Bacillati</taxon>
        <taxon>Bacillota</taxon>
        <taxon>Negativicutes</taxon>
        <taxon>Veillonellales</taxon>
        <taxon>Veillonellaceae</taxon>
        <taxon>Megasphaera</taxon>
    </lineage>
</organism>
<dbReference type="EMBL" id="NFMF01000001">
    <property type="protein sequence ID" value="PNH22419.1"/>
    <property type="molecule type" value="Genomic_DNA"/>
</dbReference>
<name>A0A2J8BCC1_9FIRM</name>
<dbReference type="SUPFAM" id="SSF54292">
    <property type="entry name" value="2Fe-2S ferredoxin-like"/>
    <property type="match status" value="1"/>
</dbReference>
<dbReference type="CDD" id="cd00207">
    <property type="entry name" value="fer2"/>
    <property type="match status" value="1"/>
</dbReference>
<dbReference type="Pfam" id="PF14574">
    <property type="entry name" value="RACo_C_ter"/>
    <property type="match status" value="1"/>
</dbReference>
<comment type="caution">
    <text evidence="2">The sequence shown here is derived from an EMBL/GenBank/DDBJ whole genome shotgun (WGS) entry which is preliminary data.</text>
</comment>
<proteinExistence type="predicted"/>
<dbReference type="Proteomes" id="UP000242958">
    <property type="component" value="Unassembled WGS sequence"/>
</dbReference>
<dbReference type="InterPro" id="IPR042259">
    <property type="entry name" value="Raco-like_middle_sf"/>
</dbReference>
<sequence length="731" mass="80526">MSYQSNNTSVSDIRIVNSRMILPLKERVLQVAGYGKNSIGYDKGETYYSQLLPSFRVTVQAKGAFRLDLVNNQLYAVLTLGSSIDKWIDRQFEKGDFFAGYIANAMSDAGLYQWEEQVLQYIEEACRQANVGIIKRYEPGMNVPLGIQSKLATALATQRTLNVTLDEKCIWHPLKTMSILFDIRKGSTEMNSKHDCSQCSREHCFMKAEPTKATVRINCPAGEAVQHYLQAQQVFLPHDCGGMGKCGKCKIRVLQGDIPITTADKQVFTETELQAGWRMACQSVTKTSTLLEVPKQENIYLALGQSATKNTDISSVADLGIAIDIGTTTLALSLVDISKQQVIDTITGENGQRIWGADVVSRIQASLQGKDKELQHIIQQNIVELIRRLMHIQGNLYSHIHHIVISANTVMYHLLRGFSCKGLGSWPFAPVSYGGETIPCQQILPQILELSGCDVTFLPHLSAYVGSDITAGIYLCDMTKYKDISLLVDLGTNGEIALGNCDQLLVASAPAGPAFEGGSIQYGCGSIPGAISQVEFRYGSFFVRTIGNLPPKGICGTGLVAALTALRRADYVDTYGTLVEPWQEQGVPLVQQETGEFIYVTQRDIRALQMAKGAIRAGMEIVLKKYGITWQEIKHFYVAGGFGYYLQPAMAIDIGLLPSDLVVPIQTVGNTSLRGATAVLYDPSCIEEMKILRQKTKECILSNDASFQDIYINALNFSGGMVVKEEVYEKR</sequence>
<dbReference type="Gene3D" id="3.30.420.480">
    <property type="entry name" value="Domain of unknown function (DUF4445)"/>
    <property type="match status" value="1"/>
</dbReference>
<reference evidence="2 3" key="1">
    <citation type="submission" date="2017-05" db="EMBL/GenBank/DDBJ databases">
        <authorList>
            <person name="Song R."/>
            <person name="Chenine A.L."/>
            <person name="Ruprecht R.M."/>
        </authorList>
    </citation>
    <scope>NUCLEOTIDE SEQUENCE [LARGE SCALE GENOMIC DNA]</scope>
    <source>
        <strain evidence="2 3">KA00229</strain>
    </source>
</reference>
<protein>
    <recommendedName>
        <fullName evidence="1">2Fe-2S ferredoxin-type domain-containing protein</fullName>
    </recommendedName>
</protein>
<evidence type="ECO:0000259" key="1">
    <source>
        <dbReference type="PROSITE" id="PS51085"/>
    </source>
</evidence>
<evidence type="ECO:0000313" key="3">
    <source>
        <dbReference type="Proteomes" id="UP000242958"/>
    </source>
</evidence>
<dbReference type="GO" id="GO:0051536">
    <property type="term" value="F:iron-sulfur cluster binding"/>
    <property type="evidence" value="ECO:0007669"/>
    <property type="project" value="InterPro"/>
</dbReference>
<dbReference type="Gene3D" id="3.10.20.30">
    <property type="match status" value="1"/>
</dbReference>
<dbReference type="PANTHER" id="PTHR42895">
    <property type="entry name" value="IRON-SULFUR CLUSTER-BINDING PROTEIN-RELATED"/>
    <property type="match status" value="1"/>
</dbReference>
<dbReference type="InterPro" id="IPR036010">
    <property type="entry name" value="2Fe-2S_ferredoxin-like_sf"/>
</dbReference>
<dbReference type="Pfam" id="PF17651">
    <property type="entry name" value="Raco_middle"/>
    <property type="match status" value="1"/>
</dbReference>
<dbReference type="InterPro" id="IPR001041">
    <property type="entry name" value="2Fe-2S_ferredoxin-type"/>
</dbReference>
<dbReference type="Gene3D" id="3.40.109.40">
    <property type="match status" value="1"/>
</dbReference>
<dbReference type="InterPro" id="IPR012675">
    <property type="entry name" value="Beta-grasp_dom_sf"/>
</dbReference>
<dbReference type="InterPro" id="IPR052911">
    <property type="entry name" value="Corrinoid_activation_enz"/>
</dbReference>
<accession>A0A2J8BCC1</accession>
<dbReference type="InterPro" id="IPR027980">
    <property type="entry name" value="RACo_C"/>
</dbReference>
<dbReference type="RefSeq" id="WP_102888907.1">
    <property type="nucleotide sequence ID" value="NZ_NFMF01000001.1"/>
</dbReference>
<feature type="domain" description="2Fe-2S ferredoxin-type" evidence="1">
    <location>
        <begin position="206"/>
        <end position="297"/>
    </location>
</feature>
<dbReference type="PROSITE" id="PS51085">
    <property type="entry name" value="2FE2S_FER_2"/>
    <property type="match status" value="1"/>
</dbReference>
<dbReference type="PANTHER" id="PTHR42895:SF2">
    <property type="entry name" value="IRON-SULFUR CLUSTER PROTEIN"/>
    <property type="match status" value="1"/>
</dbReference>
<dbReference type="InterPro" id="IPR037010">
    <property type="entry name" value="VitB12-dep_Met_synth_activ_sf"/>
</dbReference>
<dbReference type="GO" id="GO:0008705">
    <property type="term" value="F:methionine synthase activity"/>
    <property type="evidence" value="ECO:0007669"/>
    <property type="project" value="InterPro"/>
</dbReference>
<dbReference type="Pfam" id="PF00111">
    <property type="entry name" value="Fer2"/>
    <property type="match status" value="1"/>
</dbReference>